<accession>A0ABY1P3R0</accession>
<keyword evidence="6 10" id="KW-0521">NADP</keyword>
<comment type="caution">
    <text evidence="13">The sequence shown here is derived from an EMBL/GenBank/DDBJ whole genome shotgun (WGS) entry which is preliminary data.</text>
</comment>
<dbReference type="InterPro" id="IPR013332">
    <property type="entry name" value="KPR_N"/>
</dbReference>
<dbReference type="InterPro" id="IPR013752">
    <property type="entry name" value="KPA_reductase"/>
</dbReference>
<gene>
    <name evidence="13" type="ORF">SAMN06265373_10569</name>
</gene>
<keyword evidence="5 10" id="KW-0566">Pantothenate biosynthesis</keyword>
<evidence type="ECO:0000256" key="5">
    <source>
        <dbReference type="ARBA" id="ARBA00022655"/>
    </source>
</evidence>
<evidence type="ECO:0000256" key="10">
    <source>
        <dbReference type="RuleBase" id="RU362068"/>
    </source>
</evidence>
<dbReference type="SUPFAM" id="SSF48179">
    <property type="entry name" value="6-phosphogluconate dehydrogenase C-terminal domain-like"/>
    <property type="match status" value="1"/>
</dbReference>
<dbReference type="PROSITE" id="PS51257">
    <property type="entry name" value="PROKAR_LIPOPROTEIN"/>
    <property type="match status" value="1"/>
</dbReference>
<proteinExistence type="inferred from homology"/>
<evidence type="ECO:0000313" key="13">
    <source>
        <dbReference type="EMBL" id="SMP25261.1"/>
    </source>
</evidence>
<dbReference type="NCBIfam" id="TIGR00745">
    <property type="entry name" value="apbA_panE"/>
    <property type="match status" value="1"/>
</dbReference>
<evidence type="ECO:0000256" key="2">
    <source>
        <dbReference type="ARBA" id="ARBA00007870"/>
    </source>
</evidence>
<reference evidence="13 14" key="1">
    <citation type="submission" date="2017-05" db="EMBL/GenBank/DDBJ databases">
        <authorList>
            <person name="Varghese N."/>
            <person name="Submissions S."/>
        </authorList>
    </citation>
    <scope>NUCLEOTIDE SEQUENCE [LARGE SCALE GENOMIC DNA]</scope>
    <source>
        <strain evidence="13 14">DSM 29734</strain>
    </source>
</reference>
<evidence type="ECO:0000313" key="14">
    <source>
        <dbReference type="Proteomes" id="UP001157961"/>
    </source>
</evidence>
<dbReference type="Pfam" id="PF02558">
    <property type="entry name" value="ApbA"/>
    <property type="match status" value="1"/>
</dbReference>
<dbReference type="PANTHER" id="PTHR43765:SF2">
    <property type="entry name" value="2-DEHYDROPANTOATE 2-REDUCTASE"/>
    <property type="match status" value="1"/>
</dbReference>
<protein>
    <recommendedName>
        <fullName evidence="4 10">2-dehydropantoate 2-reductase</fullName>
        <ecNumber evidence="3 10">1.1.1.169</ecNumber>
    </recommendedName>
    <alternativeName>
        <fullName evidence="8 10">Ketopantoate reductase</fullName>
    </alternativeName>
</protein>
<dbReference type="InterPro" id="IPR050838">
    <property type="entry name" value="Ketopantoate_reductase"/>
</dbReference>
<dbReference type="InterPro" id="IPR013328">
    <property type="entry name" value="6PGD_dom2"/>
</dbReference>
<comment type="catalytic activity">
    <reaction evidence="9 10">
        <text>(R)-pantoate + NADP(+) = 2-dehydropantoate + NADPH + H(+)</text>
        <dbReference type="Rhea" id="RHEA:16233"/>
        <dbReference type="ChEBI" id="CHEBI:11561"/>
        <dbReference type="ChEBI" id="CHEBI:15378"/>
        <dbReference type="ChEBI" id="CHEBI:15980"/>
        <dbReference type="ChEBI" id="CHEBI:57783"/>
        <dbReference type="ChEBI" id="CHEBI:58349"/>
        <dbReference type="EC" id="1.1.1.169"/>
    </reaction>
</comment>
<evidence type="ECO:0000256" key="3">
    <source>
        <dbReference type="ARBA" id="ARBA00013014"/>
    </source>
</evidence>
<keyword evidence="14" id="KW-1185">Reference proteome</keyword>
<evidence type="ECO:0000259" key="12">
    <source>
        <dbReference type="Pfam" id="PF08546"/>
    </source>
</evidence>
<dbReference type="Pfam" id="PF08546">
    <property type="entry name" value="ApbA_C"/>
    <property type="match status" value="1"/>
</dbReference>
<dbReference type="Gene3D" id="1.10.1040.10">
    <property type="entry name" value="N-(1-d-carboxylethyl)-l-norvaline Dehydrogenase, domain 2"/>
    <property type="match status" value="1"/>
</dbReference>
<evidence type="ECO:0000256" key="6">
    <source>
        <dbReference type="ARBA" id="ARBA00022857"/>
    </source>
</evidence>
<comment type="similarity">
    <text evidence="2 10">Belongs to the ketopantoate reductase family.</text>
</comment>
<dbReference type="EC" id="1.1.1.169" evidence="3 10"/>
<dbReference type="InterPro" id="IPR003710">
    <property type="entry name" value="ApbA"/>
</dbReference>
<sequence>MSEARGTNRSPRVVVAGAGSIGCFVGGVLAQAGHDVMFLLRAKTADEITQNGLTLTDYGDLDVALSPDCFAMSADPSCLADADIVLVTVKSGATEGMAALIAAYAQDTAVVISLQNGVENAALLREMLPGWDVRAGMVPFNVVWRGGGRFHRGTSGDIAIESGNGQVARQLSVADLIIRERDDMDAVQWGKLLINLNNALNALSGLPLREQIGDRQWRRLMAAQMAEALAVLKVGRVPCINPVAKVPMFLVPWILKMPTWAFRRVAKTMLSIDPTARSSMWEDLNKGRETEVGELQGKIVQLARNAEMSAPINEGIAELIREVEAQGDGSPMWDARQVQTRLRAM</sequence>
<feature type="domain" description="Ketopantoate reductase N-terminal" evidence="11">
    <location>
        <begin position="13"/>
        <end position="163"/>
    </location>
</feature>
<dbReference type="Proteomes" id="UP001157961">
    <property type="component" value="Unassembled WGS sequence"/>
</dbReference>
<organism evidence="13 14">
    <name type="scientific">Shimia sagamensis</name>
    <dbReference type="NCBI Taxonomy" id="1566352"/>
    <lineage>
        <taxon>Bacteria</taxon>
        <taxon>Pseudomonadati</taxon>
        <taxon>Pseudomonadota</taxon>
        <taxon>Alphaproteobacteria</taxon>
        <taxon>Rhodobacterales</taxon>
        <taxon>Roseobacteraceae</taxon>
    </lineage>
</organism>
<keyword evidence="7 10" id="KW-0560">Oxidoreductase</keyword>
<comment type="pathway">
    <text evidence="1 10">Cofactor biosynthesis; (R)-pantothenate biosynthesis; (R)-pantoate from 3-methyl-2-oxobutanoate: step 2/2.</text>
</comment>
<dbReference type="EMBL" id="FXTY01000005">
    <property type="protein sequence ID" value="SMP25261.1"/>
    <property type="molecule type" value="Genomic_DNA"/>
</dbReference>
<dbReference type="InterPro" id="IPR008927">
    <property type="entry name" value="6-PGluconate_DH-like_C_sf"/>
</dbReference>
<evidence type="ECO:0000256" key="4">
    <source>
        <dbReference type="ARBA" id="ARBA00019465"/>
    </source>
</evidence>
<dbReference type="PANTHER" id="PTHR43765">
    <property type="entry name" value="2-DEHYDROPANTOATE 2-REDUCTASE-RELATED"/>
    <property type="match status" value="1"/>
</dbReference>
<evidence type="ECO:0000259" key="11">
    <source>
        <dbReference type="Pfam" id="PF02558"/>
    </source>
</evidence>
<dbReference type="SUPFAM" id="SSF51735">
    <property type="entry name" value="NAD(P)-binding Rossmann-fold domains"/>
    <property type="match status" value="1"/>
</dbReference>
<dbReference type="InterPro" id="IPR036291">
    <property type="entry name" value="NAD(P)-bd_dom_sf"/>
</dbReference>
<feature type="domain" description="Ketopantoate reductase C-terminal" evidence="12">
    <location>
        <begin position="183"/>
        <end position="324"/>
    </location>
</feature>
<dbReference type="RefSeq" id="WP_283426492.1">
    <property type="nucleotide sequence ID" value="NZ_FXTY01000005.1"/>
</dbReference>
<dbReference type="Gene3D" id="3.40.50.720">
    <property type="entry name" value="NAD(P)-binding Rossmann-like Domain"/>
    <property type="match status" value="1"/>
</dbReference>
<evidence type="ECO:0000256" key="8">
    <source>
        <dbReference type="ARBA" id="ARBA00032024"/>
    </source>
</evidence>
<name>A0ABY1P3R0_9RHOB</name>
<evidence type="ECO:0000256" key="7">
    <source>
        <dbReference type="ARBA" id="ARBA00023002"/>
    </source>
</evidence>
<comment type="function">
    <text evidence="10">Catalyzes the NADPH-dependent reduction of ketopantoate into pantoic acid.</text>
</comment>
<evidence type="ECO:0000256" key="9">
    <source>
        <dbReference type="ARBA" id="ARBA00048793"/>
    </source>
</evidence>
<dbReference type="NCBIfam" id="NF006083">
    <property type="entry name" value="PRK08229.1"/>
    <property type="match status" value="1"/>
</dbReference>
<evidence type="ECO:0000256" key="1">
    <source>
        <dbReference type="ARBA" id="ARBA00004994"/>
    </source>
</evidence>